<reference evidence="2 3" key="1">
    <citation type="submission" date="2014-07" db="EMBL/GenBank/DDBJ databases">
        <title>Draft genome sequence of Thalassospira profundimaris S25-3-2.</title>
        <authorList>
            <person name="Lai Q."/>
            <person name="Shao Z."/>
        </authorList>
    </citation>
    <scope>NUCLEOTIDE SEQUENCE [LARGE SCALE GENOMIC DNA]</scope>
    <source>
        <strain evidence="2 3">S25-3-2</strain>
    </source>
</reference>
<evidence type="ECO:0000256" key="1">
    <source>
        <dbReference type="SAM" id="Phobius"/>
    </source>
</evidence>
<keyword evidence="1" id="KW-0812">Transmembrane</keyword>
<comment type="caution">
    <text evidence="2">The sequence shown here is derived from an EMBL/GenBank/DDBJ whole genome shotgun (WGS) entry which is preliminary data.</text>
</comment>
<accession>A0A367WVD9</accession>
<proteinExistence type="predicted"/>
<gene>
    <name evidence="2" type="ORF">TH25_19655</name>
</gene>
<dbReference type="AlphaFoldDB" id="A0A367WVD9"/>
<keyword evidence="1" id="KW-0472">Membrane</keyword>
<dbReference type="Proteomes" id="UP000252517">
    <property type="component" value="Unassembled WGS sequence"/>
</dbReference>
<sequence>MVNLLANCEKLAFLTPENGVFFKTVIVLYLFCIKGYSRFAVSAGKACLGCLIIAQKIMNKMNVLFVMRQKWKFAWRKWV</sequence>
<evidence type="ECO:0000313" key="3">
    <source>
        <dbReference type="Proteomes" id="UP000252517"/>
    </source>
</evidence>
<feature type="transmembrane region" description="Helical" evidence="1">
    <location>
        <begin position="20"/>
        <end position="36"/>
    </location>
</feature>
<protein>
    <submittedName>
        <fullName evidence="2">Uncharacterized protein</fullName>
    </submittedName>
</protein>
<name>A0A367WVD9_9PROT</name>
<evidence type="ECO:0000313" key="2">
    <source>
        <dbReference type="EMBL" id="RCK44471.1"/>
    </source>
</evidence>
<dbReference type="EMBL" id="JPWH01000020">
    <property type="protein sequence ID" value="RCK44471.1"/>
    <property type="molecule type" value="Genomic_DNA"/>
</dbReference>
<keyword evidence="1" id="KW-1133">Transmembrane helix</keyword>
<organism evidence="2 3">
    <name type="scientific">Thalassospira profundimaris</name>
    <dbReference type="NCBI Taxonomy" id="502049"/>
    <lineage>
        <taxon>Bacteria</taxon>
        <taxon>Pseudomonadati</taxon>
        <taxon>Pseudomonadota</taxon>
        <taxon>Alphaproteobacteria</taxon>
        <taxon>Rhodospirillales</taxon>
        <taxon>Thalassospiraceae</taxon>
        <taxon>Thalassospira</taxon>
    </lineage>
</organism>